<dbReference type="GO" id="GO:0008324">
    <property type="term" value="F:monoatomic cation transmembrane transporter activity"/>
    <property type="evidence" value="ECO:0007669"/>
    <property type="project" value="InterPro"/>
</dbReference>
<gene>
    <name evidence="9" type="primary">fieF_2</name>
    <name evidence="9" type="ORF">BN1080_03206</name>
</gene>
<dbReference type="Proteomes" id="UP000043699">
    <property type="component" value="Unassembled WGS sequence"/>
</dbReference>
<evidence type="ECO:0000256" key="2">
    <source>
        <dbReference type="ARBA" id="ARBA00022448"/>
    </source>
</evidence>
<dbReference type="GO" id="GO:0006829">
    <property type="term" value="P:zinc ion transport"/>
    <property type="evidence" value="ECO:0007669"/>
    <property type="project" value="InterPro"/>
</dbReference>
<evidence type="ECO:0000259" key="8">
    <source>
        <dbReference type="Pfam" id="PF16916"/>
    </source>
</evidence>
<dbReference type="Pfam" id="PF16916">
    <property type="entry name" value="ZT_dimer"/>
    <property type="match status" value="1"/>
</dbReference>
<evidence type="ECO:0000313" key="10">
    <source>
        <dbReference type="Proteomes" id="UP000043699"/>
    </source>
</evidence>
<feature type="domain" description="Cation efflux protein transmembrane" evidence="7">
    <location>
        <begin position="17"/>
        <end position="227"/>
    </location>
</feature>
<accession>A0A098ES95</accession>
<dbReference type="PANTHER" id="PTHR13414">
    <property type="entry name" value="HUEL-CATION TRANSPORTER"/>
    <property type="match status" value="1"/>
</dbReference>
<evidence type="ECO:0000256" key="5">
    <source>
        <dbReference type="ARBA" id="ARBA00023136"/>
    </source>
</evidence>
<evidence type="ECO:0000256" key="1">
    <source>
        <dbReference type="ARBA" id="ARBA00004141"/>
    </source>
</evidence>
<dbReference type="InterPro" id="IPR040177">
    <property type="entry name" value="SLC30A9"/>
</dbReference>
<dbReference type="SUPFAM" id="SSF160240">
    <property type="entry name" value="Cation efflux protein cytoplasmic domain-like"/>
    <property type="match status" value="1"/>
</dbReference>
<name>A0A098ES95_9BACL</name>
<keyword evidence="4 6" id="KW-1133">Transmembrane helix</keyword>
<feature type="transmembrane region" description="Helical" evidence="6">
    <location>
        <begin position="76"/>
        <end position="97"/>
    </location>
</feature>
<proteinExistence type="predicted"/>
<dbReference type="PANTHER" id="PTHR13414:SF9">
    <property type="entry name" value="PROTON-COUPLED ZINC ANTIPORTER SLC30A9, MITOCHONDRIAL"/>
    <property type="match status" value="1"/>
</dbReference>
<evidence type="ECO:0000259" key="7">
    <source>
        <dbReference type="Pfam" id="PF01545"/>
    </source>
</evidence>
<comment type="subcellular location">
    <subcellularLocation>
        <location evidence="1">Membrane</location>
        <topology evidence="1">Multi-pass membrane protein</topology>
    </subcellularLocation>
</comment>
<dbReference type="OrthoDB" id="9806522at2"/>
<dbReference type="InterPro" id="IPR027469">
    <property type="entry name" value="Cation_efflux_TMD_sf"/>
</dbReference>
<dbReference type="Gene3D" id="1.20.1510.10">
    <property type="entry name" value="Cation efflux protein transmembrane domain"/>
    <property type="match status" value="1"/>
</dbReference>
<dbReference type="Gene3D" id="3.30.70.1350">
    <property type="entry name" value="Cation efflux protein, cytoplasmic domain"/>
    <property type="match status" value="1"/>
</dbReference>
<sequence length="323" mass="34995">MKEFFGLLKGGNKSAFWAAIVNTMVAVIKTIAYLITGNVAMFAEMMHSFGDAANQLFVFVGSALSKKAPTEKFPGGFGRLVNLVLLGAVLIVGVLAYETIIEGINHISDAVHTEDWFWLNIGVLGASALLEAFVLNKAMKEITEHLPKEQTRGLKYIPLSYKNVKGAKPATKLVFLEDNVAVGGAVLALAAIVISTYTPFHSATGYASVIIGVLLILVVGRVFLDNAAGALGVADVKMQARIGAKVLQHPQVADIQDLDVIKEGDHFHVELKLEVDPGMTIAEADDLRDYIEKRIRDGVQGVTDVIIEFDEDDKIPTWMNTTE</sequence>
<dbReference type="InterPro" id="IPR036837">
    <property type="entry name" value="Cation_efflux_CTD_sf"/>
</dbReference>
<feature type="transmembrane region" description="Helical" evidence="6">
    <location>
        <begin position="180"/>
        <end position="200"/>
    </location>
</feature>
<dbReference type="GO" id="GO:0016020">
    <property type="term" value="C:membrane"/>
    <property type="evidence" value="ECO:0007669"/>
    <property type="project" value="UniProtKB-SubCell"/>
</dbReference>
<dbReference type="RefSeq" id="WP_052653495.1">
    <property type="nucleotide sequence ID" value="NZ_CCXS01000001.1"/>
</dbReference>
<feature type="domain" description="Cation efflux protein cytoplasmic" evidence="8">
    <location>
        <begin position="239"/>
        <end position="310"/>
    </location>
</feature>
<dbReference type="InterPro" id="IPR002524">
    <property type="entry name" value="Cation_efflux"/>
</dbReference>
<keyword evidence="5 6" id="KW-0472">Membrane</keyword>
<dbReference type="SUPFAM" id="SSF161111">
    <property type="entry name" value="Cation efflux protein transmembrane domain-like"/>
    <property type="match status" value="1"/>
</dbReference>
<feature type="transmembrane region" description="Helical" evidence="6">
    <location>
        <begin position="206"/>
        <end position="224"/>
    </location>
</feature>
<dbReference type="AlphaFoldDB" id="A0A098ES95"/>
<evidence type="ECO:0000256" key="3">
    <source>
        <dbReference type="ARBA" id="ARBA00022692"/>
    </source>
</evidence>
<evidence type="ECO:0000256" key="6">
    <source>
        <dbReference type="SAM" id="Phobius"/>
    </source>
</evidence>
<dbReference type="InterPro" id="IPR027470">
    <property type="entry name" value="Cation_efflux_CTD"/>
</dbReference>
<evidence type="ECO:0000256" key="4">
    <source>
        <dbReference type="ARBA" id="ARBA00022989"/>
    </source>
</evidence>
<organism evidence="9 10">
    <name type="scientific">Planococcus massiliensis</name>
    <dbReference type="NCBI Taxonomy" id="1499687"/>
    <lineage>
        <taxon>Bacteria</taxon>
        <taxon>Bacillati</taxon>
        <taxon>Bacillota</taxon>
        <taxon>Bacilli</taxon>
        <taxon>Bacillales</taxon>
        <taxon>Caryophanaceae</taxon>
        <taxon>Planococcus</taxon>
    </lineage>
</organism>
<keyword evidence="2" id="KW-0813">Transport</keyword>
<protein>
    <submittedName>
        <fullName evidence="9">Ferrous-iron efflux pump FieF</fullName>
    </submittedName>
</protein>
<keyword evidence="3 6" id="KW-0812">Transmembrane</keyword>
<dbReference type="STRING" id="1499687.BN1080_03206"/>
<evidence type="ECO:0000313" key="9">
    <source>
        <dbReference type="EMBL" id="CEG24186.1"/>
    </source>
</evidence>
<dbReference type="EMBL" id="CCXS01000001">
    <property type="protein sequence ID" value="CEG24186.1"/>
    <property type="molecule type" value="Genomic_DNA"/>
</dbReference>
<dbReference type="NCBIfam" id="TIGR01297">
    <property type="entry name" value="CDF"/>
    <property type="match status" value="1"/>
</dbReference>
<keyword evidence="10" id="KW-1185">Reference proteome</keyword>
<feature type="transmembrane region" description="Helical" evidence="6">
    <location>
        <begin position="15"/>
        <end position="36"/>
    </location>
</feature>
<feature type="transmembrane region" description="Helical" evidence="6">
    <location>
        <begin position="117"/>
        <end position="135"/>
    </location>
</feature>
<reference evidence="9 10" key="1">
    <citation type="submission" date="2014-09" db="EMBL/GenBank/DDBJ databases">
        <authorList>
            <person name="Urmite Genomes Urmite Genomes"/>
        </authorList>
    </citation>
    <scope>NUCLEOTIDE SEQUENCE [LARGE SCALE GENOMIC DNA]</scope>
    <source>
        <strain evidence="9 10">ES2</strain>
    </source>
</reference>
<dbReference type="InterPro" id="IPR058533">
    <property type="entry name" value="Cation_efflux_TM"/>
</dbReference>
<dbReference type="Pfam" id="PF01545">
    <property type="entry name" value="Cation_efflux"/>
    <property type="match status" value="1"/>
</dbReference>